<evidence type="ECO:0000313" key="4">
    <source>
        <dbReference type="Proteomes" id="UP000290545"/>
    </source>
</evidence>
<keyword evidence="1" id="KW-0472">Membrane</keyword>
<dbReference type="InterPro" id="IPR025645">
    <property type="entry name" value="DUF4349"/>
</dbReference>
<dbReference type="EMBL" id="SDHZ01000001">
    <property type="protein sequence ID" value="RXK86120.1"/>
    <property type="molecule type" value="Genomic_DNA"/>
</dbReference>
<gene>
    <name evidence="3" type="ORF">ESB13_04735</name>
</gene>
<dbReference type="Proteomes" id="UP000290545">
    <property type="component" value="Unassembled WGS sequence"/>
</dbReference>
<comment type="caution">
    <text evidence="3">The sequence shown here is derived from an EMBL/GenBank/DDBJ whole genome shotgun (WGS) entry which is preliminary data.</text>
</comment>
<dbReference type="Pfam" id="PF14257">
    <property type="entry name" value="DUF4349"/>
    <property type="match status" value="1"/>
</dbReference>
<evidence type="ECO:0000313" key="3">
    <source>
        <dbReference type="EMBL" id="RXK86120.1"/>
    </source>
</evidence>
<evidence type="ECO:0000259" key="2">
    <source>
        <dbReference type="Pfam" id="PF14257"/>
    </source>
</evidence>
<keyword evidence="4" id="KW-1185">Reference proteome</keyword>
<proteinExistence type="predicted"/>
<feature type="domain" description="DUF4349" evidence="2">
    <location>
        <begin position="67"/>
        <end position="272"/>
    </location>
</feature>
<keyword evidence="1" id="KW-1133">Transmembrane helix</keyword>
<keyword evidence="1" id="KW-0812">Transmembrane</keyword>
<organism evidence="3 4">
    <name type="scientific">Filimonas effusa</name>
    <dbReference type="NCBI Taxonomy" id="2508721"/>
    <lineage>
        <taxon>Bacteria</taxon>
        <taxon>Pseudomonadati</taxon>
        <taxon>Bacteroidota</taxon>
        <taxon>Chitinophagia</taxon>
        <taxon>Chitinophagales</taxon>
        <taxon>Chitinophagaceae</taxon>
        <taxon>Filimonas</taxon>
    </lineage>
</organism>
<protein>
    <submittedName>
        <fullName evidence="3">DUF4349 domain-containing protein</fullName>
    </submittedName>
</protein>
<evidence type="ECO:0000256" key="1">
    <source>
        <dbReference type="SAM" id="Phobius"/>
    </source>
</evidence>
<dbReference type="AlphaFoldDB" id="A0A4Q1DA57"/>
<reference evidence="3 4" key="1">
    <citation type="submission" date="2019-01" db="EMBL/GenBank/DDBJ databases">
        <title>Filimonas sp. strain TTM-71.</title>
        <authorList>
            <person name="Chen W.-M."/>
        </authorList>
    </citation>
    <scope>NUCLEOTIDE SEQUENCE [LARGE SCALE GENOMIC DNA]</scope>
    <source>
        <strain evidence="3 4">TTM-71</strain>
    </source>
</reference>
<accession>A0A4Q1DA57</accession>
<dbReference type="OrthoDB" id="5381491at2"/>
<dbReference type="RefSeq" id="WP_129001870.1">
    <property type="nucleotide sequence ID" value="NZ_SDHZ01000001.1"/>
</dbReference>
<name>A0A4Q1DA57_9BACT</name>
<feature type="transmembrane region" description="Helical" evidence="1">
    <location>
        <begin position="253"/>
        <end position="274"/>
    </location>
</feature>
<sequence>MKPSFRGMACIIAMSLLSCGKNSGHENKEVSDIVETTTPVQNDLQTQAADTSTILQAGMPANADWDKKIIKTADITLQLTDYASFNNNIHKNIRAYGAYIASEKQVHSEFELKNIITVKVPVDQFEQLANSFSDSSVKIIEKNISTQDVSSEIVDIKARMEAKKQVRERYLELLKQAKNMKDILTVQQEINAIQEDIESAGGRAGYLSHQAAYSTINLTYYQLLKGPCEVSEPGFFSRLGEAFIKSLNSLEDFIVFLFYLWPLWIALLIGYQFFRKRRRIAVSKQNKTVQHSSAAGSI</sequence>
<dbReference type="PROSITE" id="PS51257">
    <property type="entry name" value="PROKAR_LIPOPROTEIN"/>
    <property type="match status" value="1"/>
</dbReference>